<dbReference type="Proteomes" id="UP000294546">
    <property type="component" value="Unassembled WGS sequence"/>
</dbReference>
<sequence length="164" mass="19174">MEHYYNELVGYLTSRLRDRQRAADVAHDAYVRVLESGNLAVLDNPRAFLYRTAINLSIDLYRREKRLPLEPLEIVDTVDRSSLNEPEHPVSQLYQEQKTQLMQRALNELSDNCREAFLLRKLEKLSHAQIAERMQISTSMVQKHIVNAMKHCRIRVQELEAAQS</sequence>
<evidence type="ECO:0000259" key="5">
    <source>
        <dbReference type="Pfam" id="PF04542"/>
    </source>
</evidence>
<dbReference type="PANTHER" id="PTHR43133:SF63">
    <property type="entry name" value="RNA POLYMERASE SIGMA FACTOR FECI-RELATED"/>
    <property type="match status" value="1"/>
</dbReference>
<keyword evidence="2" id="KW-0805">Transcription regulation</keyword>
<dbReference type="InterPro" id="IPR014284">
    <property type="entry name" value="RNA_pol_sigma-70_dom"/>
</dbReference>
<proteinExistence type="inferred from homology"/>
<gene>
    <name evidence="7" type="ORF">CLV83_1065</name>
</gene>
<dbReference type="InterPro" id="IPR039425">
    <property type="entry name" value="RNA_pol_sigma-70-like"/>
</dbReference>
<evidence type="ECO:0000256" key="3">
    <source>
        <dbReference type="ARBA" id="ARBA00023082"/>
    </source>
</evidence>
<evidence type="ECO:0000256" key="4">
    <source>
        <dbReference type="ARBA" id="ARBA00023163"/>
    </source>
</evidence>
<evidence type="ECO:0000259" key="6">
    <source>
        <dbReference type="Pfam" id="PF08281"/>
    </source>
</evidence>
<evidence type="ECO:0000256" key="2">
    <source>
        <dbReference type="ARBA" id="ARBA00023015"/>
    </source>
</evidence>
<comment type="similarity">
    <text evidence="1">Belongs to the sigma-70 factor family. ECF subfamily.</text>
</comment>
<dbReference type="InterPro" id="IPR007627">
    <property type="entry name" value="RNA_pol_sigma70_r2"/>
</dbReference>
<dbReference type="SUPFAM" id="SSF88946">
    <property type="entry name" value="Sigma2 domain of RNA polymerase sigma factors"/>
    <property type="match status" value="1"/>
</dbReference>
<dbReference type="InterPro" id="IPR013325">
    <property type="entry name" value="RNA_pol_sigma_r2"/>
</dbReference>
<dbReference type="InterPro" id="IPR013249">
    <property type="entry name" value="RNA_pol_sigma70_r4_t2"/>
</dbReference>
<reference evidence="7 8" key="1">
    <citation type="submission" date="2019-03" db="EMBL/GenBank/DDBJ databases">
        <title>Genomic Encyclopedia of Archaeal and Bacterial Type Strains, Phase II (KMG-II): from individual species to whole genera.</title>
        <authorList>
            <person name="Goeker M."/>
        </authorList>
    </citation>
    <scope>NUCLEOTIDE SEQUENCE [LARGE SCALE GENOMIC DNA]</scope>
    <source>
        <strain evidence="7 8">DSM 27697</strain>
    </source>
</reference>
<comment type="caution">
    <text evidence="7">The sequence shown here is derived from an EMBL/GenBank/DDBJ whole genome shotgun (WGS) entry which is preliminary data.</text>
</comment>
<protein>
    <submittedName>
        <fullName evidence="7">RNA polymerase sigma-70 factor (ECF subfamily)</fullName>
    </submittedName>
</protein>
<evidence type="ECO:0000313" key="8">
    <source>
        <dbReference type="Proteomes" id="UP000294546"/>
    </source>
</evidence>
<accession>A0A4R1GRX3</accession>
<organism evidence="7 8">
    <name type="scientific">Marinobacterium mangrovicola</name>
    <dbReference type="NCBI Taxonomy" id="1476959"/>
    <lineage>
        <taxon>Bacteria</taxon>
        <taxon>Pseudomonadati</taxon>
        <taxon>Pseudomonadota</taxon>
        <taxon>Gammaproteobacteria</taxon>
        <taxon>Oceanospirillales</taxon>
        <taxon>Oceanospirillaceae</taxon>
        <taxon>Marinobacterium</taxon>
    </lineage>
</organism>
<keyword evidence="4" id="KW-0804">Transcription</keyword>
<dbReference type="GO" id="GO:0006352">
    <property type="term" value="P:DNA-templated transcription initiation"/>
    <property type="evidence" value="ECO:0007669"/>
    <property type="project" value="InterPro"/>
</dbReference>
<feature type="domain" description="RNA polymerase sigma factor 70 region 4 type 2" evidence="6">
    <location>
        <begin position="100"/>
        <end position="152"/>
    </location>
</feature>
<dbReference type="GO" id="GO:0003677">
    <property type="term" value="F:DNA binding"/>
    <property type="evidence" value="ECO:0007669"/>
    <property type="project" value="InterPro"/>
</dbReference>
<dbReference type="InterPro" id="IPR013324">
    <property type="entry name" value="RNA_pol_sigma_r3/r4-like"/>
</dbReference>
<dbReference type="Gene3D" id="1.10.10.10">
    <property type="entry name" value="Winged helix-like DNA-binding domain superfamily/Winged helix DNA-binding domain"/>
    <property type="match status" value="1"/>
</dbReference>
<dbReference type="RefSeq" id="WP_132288512.1">
    <property type="nucleotide sequence ID" value="NZ_SMFU01000007.1"/>
</dbReference>
<evidence type="ECO:0000256" key="1">
    <source>
        <dbReference type="ARBA" id="ARBA00010641"/>
    </source>
</evidence>
<dbReference type="Pfam" id="PF04542">
    <property type="entry name" value="Sigma70_r2"/>
    <property type="match status" value="1"/>
</dbReference>
<keyword evidence="3" id="KW-0731">Sigma factor</keyword>
<dbReference type="NCBIfam" id="TIGR02937">
    <property type="entry name" value="sigma70-ECF"/>
    <property type="match status" value="1"/>
</dbReference>
<feature type="domain" description="RNA polymerase sigma-70 region 2" evidence="5">
    <location>
        <begin position="2"/>
        <end position="66"/>
    </location>
</feature>
<dbReference type="SUPFAM" id="SSF88659">
    <property type="entry name" value="Sigma3 and sigma4 domains of RNA polymerase sigma factors"/>
    <property type="match status" value="1"/>
</dbReference>
<keyword evidence="8" id="KW-1185">Reference proteome</keyword>
<dbReference type="EMBL" id="SMFU01000007">
    <property type="protein sequence ID" value="TCK08969.1"/>
    <property type="molecule type" value="Genomic_DNA"/>
</dbReference>
<dbReference type="AlphaFoldDB" id="A0A4R1GRX3"/>
<name>A0A4R1GRX3_9GAMM</name>
<dbReference type="Gene3D" id="1.10.1740.10">
    <property type="match status" value="1"/>
</dbReference>
<evidence type="ECO:0000313" key="7">
    <source>
        <dbReference type="EMBL" id="TCK08969.1"/>
    </source>
</evidence>
<dbReference type="InterPro" id="IPR036388">
    <property type="entry name" value="WH-like_DNA-bd_sf"/>
</dbReference>
<dbReference type="NCBIfam" id="NF009179">
    <property type="entry name" value="PRK12527.1"/>
    <property type="match status" value="1"/>
</dbReference>
<dbReference type="GO" id="GO:0016987">
    <property type="term" value="F:sigma factor activity"/>
    <property type="evidence" value="ECO:0007669"/>
    <property type="project" value="UniProtKB-KW"/>
</dbReference>
<dbReference type="PANTHER" id="PTHR43133">
    <property type="entry name" value="RNA POLYMERASE ECF-TYPE SIGMA FACTO"/>
    <property type="match status" value="1"/>
</dbReference>
<dbReference type="OrthoDB" id="9797134at2"/>
<dbReference type="Pfam" id="PF08281">
    <property type="entry name" value="Sigma70_r4_2"/>
    <property type="match status" value="1"/>
</dbReference>